<dbReference type="AlphaFoldDB" id="A0AAU9DF17"/>
<reference evidence="1 2" key="1">
    <citation type="journal article" date="2023" name="Microbiol. Spectr.">
        <title>Symbiosis of Carpenter Bees with Uncharacterized Lactic Acid Bacteria Showing NAD Auxotrophy.</title>
        <authorList>
            <person name="Kawasaki S."/>
            <person name="Ozawa K."/>
            <person name="Mori T."/>
            <person name="Yamamoto A."/>
            <person name="Ito M."/>
            <person name="Ohkuma M."/>
            <person name="Sakamoto M."/>
            <person name="Matsutani M."/>
        </authorList>
    </citation>
    <scope>NUCLEOTIDE SEQUENCE [LARGE SCALE GENOMIC DNA]</scope>
    <source>
        <strain evidence="1 2">XA3</strain>
    </source>
</reference>
<accession>A0AAU9DF17</accession>
<sequence length="52" mass="6275">MKSNLTFGLYEYVFELCELDSRVENFYGTRDSQHRRNYFVPLSSSKTKYLKI</sequence>
<dbReference type="EMBL" id="AP026802">
    <property type="protein sequence ID" value="BDR59507.1"/>
    <property type="molecule type" value="Genomic_DNA"/>
</dbReference>
<organism evidence="1 2">
    <name type="scientific">Xylocopilactobacillus apicola</name>
    <dbReference type="NCBI Taxonomy" id="2932184"/>
    <lineage>
        <taxon>Bacteria</taxon>
        <taxon>Bacillati</taxon>
        <taxon>Bacillota</taxon>
        <taxon>Bacilli</taxon>
        <taxon>Lactobacillales</taxon>
        <taxon>Lactobacillaceae</taxon>
        <taxon>Xylocopilactobacillus</taxon>
    </lineage>
</organism>
<keyword evidence="2" id="KW-1185">Reference proteome</keyword>
<gene>
    <name evidence="1" type="ORF">XA3_19480</name>
</gene>
<name>A0AAU9DF17_9LACO</name>
<evidence type="ECO:0000313" key="1">
    <source>
        <dbReference type="EMBL" id="BDR59507.1"/>
    </source>
</evidence>
<evidence type="ECO:0000313" key="2">
    <source>
        <dbReference type="Proteomes" id="UP001321861"/>
    </source>
</evidence>
<proteinExistence type="predicted"/>
<dbReference type="KEGG" id="xap:XA3_19480"/>
<protein>
    <submittedName>
        <fullName evidence="1">Uncharacterized protein</fullName>
    </submittedName>
</protein>
<dbReference type="Proteomes" id="UP001321861">
    <property type="component" value="Chromosome"/>
</dbReference>